<evidence type="ECO:0000313" key="4">
    <source>
        <dbReference type="Proteomes" id="UP000294844"/>
    </source>
</evidence>
<keyword evidence="1" id="KW-0472">Membrane</keyword>
<protein>
    <submittedName>
        <fullName evidence="2">Uncharacterized protein</fullName>
    </submittedName>
</protein>
<comment type="caution">
    <text evidence="2">The sequence shown here is derived from an EMBL/GenBank/DDBJ whole genome shotgun (WGS) entry which is preliminary data.</text>
</comment>
<dbReference type="RefSeq" id="WP_134148759.1">
    <property type="nucleotide sequence ID" value="NZ_PECK01000008.1"/>
</dbReference>
<evidence type="ECO:0000313" key="3">
    <source>
        <dbReference type="EMBL" id="TEA07345.1"/>
    </source>
</evidence>
<evidence type="ECO:0000313" key="2">
    <source>
        <dbReference type="EMBL" id="TDZ92115.1"/>
    </source>
</evidence>
<gene>
    <name evidence="3" type="ORF">CCUG60883_01378</name>
    <name evidence="2" type="ORF">CCUG60885_04229</name>
</gene>
<feature type="transmembrane region" description="Helical" evidence="1">
    <location>
        <begin position="47"/>
        <end position="69"/>
    </location>
</feature>
<organism evidence="2 5">
    <name type="scientific">Mycobacteroides salmoniphilum</name>
    <dbReference type="NCBI Taxonomy" id="404941"/>
    <lineage>
        <taxon>Bacteria</taxon>
        <taxon>Bacillati</taxon>
        <taxon>Actinomycetota</taxon>
        <taxon>Actinomycetes</taxon>
        <taxon>Mycobacteriales</taxon>
        <taxon>Mycobacteriaceae</taxon>
        <taxon>Mycobacteroides</taxon>
    </lineage>
</organism>
<evidence type="ECO:0000313" key="5">
    <source>
        <dbReference type="Proteomes" id="UP000295685"/>
    </source>
</evidence>
<dbReference type="EMBL" id="PECM01000005">
    <property type="protein sequence ID" value="TEA07345.1"/>
    <property type="molecule type" value="Genomic_DNA"/>
</dbReference>
<dbReference type="Proteomes" id="UP000294844">
    <property type="component" value="Unassembled WGS sequence"/>
</dbReference>
<dbReference type="AlphaFoldDB" id="A0A4R8SBX7"/>
<dbReference type="EMBL" id="PECK01000008">
    <property type="protein sequence ID" value="TDZ92115.1"/>
    <property type="molecule type" value="Genomic_DNA"/>
</dbReference>
<dbReference type="Proteomes" id="UP000295685">
    <property type="component" value="Unassembled WGS sequence"/>
</dbReference>
<evidence type="ECO:0000256" key="1">
    <source>
        <dbReference type="SAM" id="Phobius"/>
    </source>
</evidence>
<keyword evidence="4" id="KW-1185">Reference proteome</keyword>
<accession>A0A4R8SBX7</accession>
<keyword evidence="1" id="KW-0812">Transmembrane</keyword>
<name>A0A4R8SBX7_9MYCO</name>
<proteinExistence type="predicted"/>
<sequence length="73" mass="8570">MSALLLTAYIAGGVAYVSVGLFASRWWWWNRGQYMTGIEWPEMLAFLIIWLWPLALTISGVVHFVAWFYKEKR</sequence>
<keyword evidence="1" id="KW-1133">Transmembrane helix</keyword>
<reference evidence="4 5" key="1">
    <citation type="journal article" date="2019" name="Sci. Rep.">
        <title>Extended insight into the Mycobacterium chelonae-abscessus complex through whole genome sequencing of Mycobacterium salmoniphilum outbreak and Mycobacterium salmoniphilum-like strains.</title>
        <authorList>
            <person name="Behra P.R.K."/>
            <person name="Das S."/>
            <person name="Pettersson B.M.F."/>
            <person name="Shirreff L."/>
            <person name="DuCote T."/>
            <person name="Jacobsson K.G."/>
            <person name="Ennis D.G."/>
            <person name="Kirsebom L.A."/>
        </authorList>
    </citation>
    <scope>NUCLEOTIDE SEQUENCE [LARGE SCALE GENOMIC DNA]</scope>
    <source>
        <strain evidence="3 4">CCUG 60883</strain>
        <strain evidence="2 5">CCUG 60885</strain>
    </source>
</reference>